<dbReference type="PANTHER" id="PTHR13622">
    <property type="entry name" value="THIAMIN PYROPHOSPHOKINASE"/>
    <property type="match status" value="1"/>
</dbReference>
<dbReference type="EMBL" id="BPWL01000010">
    <property type="protein sequence ID" value="GJJ14644.1"/>
    <property type="molecule type" value="Genomic_DNA"/>
</dbReference>
<proteinExistence type="predicted"/>
<dbReference type="InterPro" id="IPR015797">
    <property type="entry name" value="NUDIX_hydrolase-like_dom_sf"/>
</dbReference>
<keyword evidence="3" id="KW-1185">Reference proteome</keyword>
<organism evidence="2 3">
    <name type="scientific">Clathrus columnatus</name>
    <dbReference type="NCBI Taxonomy" id="1419009"/>
    <lineage>
        <taxon>Eukaryota</taxon>
        <taxon>Fungi</taxon>
        <taxon>Dikarya</taxon>
        <taxon>Basidiomycota</taxon>
        <taxon>Agaricomycotina</taxon>
        <taxon>Agaricomycetes</taxon>
        <taxon>Phallomycetidae</taxon>
        <taxon>Phallales</taxon>
        <taxon>Clathraceae</taxon>
        <taxon>Clathrus</taxon>
    </lineage>
</organism>
<dbReference type="Proteomes" id="UP001050691">
    <property type="component" value="Unassembled WGS sequence"/>
</dbReference>
<name>A0AAV5ANC4_9AGAM</name>
<protein>
    <recommendedName>
        <fullName evidence="1">Nudix hydrolase domain-containing protein</fullName>
    </recommendedName>
</protein>
<gene>
    <name evidence="2" type="ORF">Clacol_008910</name>
</gene>
<feature type="domain" description="Nudix hydrolase" evidence="1">
    <location>
        <begin position="155"/>
        <end position="308"/>
    </location>
</feature>
<reference evidence="2" key="1">
    <citation type="submission" date="2021-10" db="EMBL/GenBank/DDBJ databases">
        <title>De novo Genome Assembly of Clathrus columnatus (Basidiomycota, Fungi) Using Illumina and Nanopore Sequence Data.</title>
        <authorList>
            <person name="Ogiso-Tanaka E."/>
            <person name="Itagaki H."/>
            <person name="Hosoya T."/>
            <person name="Hosaka K."/>
        </authorList>
    </citation>
    <scope>NUCLEOTIDE SEQUENCE</scope>
    <source>
        <strain evidence="2">MO-923</strain>
    </source>
</reference>
<dbReference type="Pfam" id="PF15916">
    <property type="entry name" value="DUF4743"/>
    <property type="match status" value="1"/>
</dbReference>
<dbReference type="InterPro" id="IPR031804">
    <property type="entry name" value="DUF4743"/>
</dbReference>
<dbReference type="InterPro" id="IPR000086">
    <property type="entry name" value="NUDIX_hydrolase_dom"/>
</dbReference>
<dbReference type="Gene3D" id="3.90.79.10">
    <property type="entry name" value="Nucleoside Triphosphate Pyrophosphohydrolase"/>
    <property type="match status" value="1"/>
</dbReference>
<sequence>MERNPKWAESPVSHGHTYCAIHEMMVSSRSFAAVINRCDNFRRETAPDNFIDFRLSPSSTNIIGLVSEDVFNLLQAAHQEALLKGIPTDKPFLSFNPRLDTAEKRSEALKDLVEKWRDNGLFANIIAPNLWRNELYTVYVDPFGPHTEDRVAFALERTACAIFGLVTYGVHMTMYTSDWKIWVPTRSKTKQTWPLCLDNSVAGGIPHGFTPFESLIKECEEEASLDASLVKAHAIPCGAVSYYFRSEKGYLQPEVQYIYDLLIPPGKEDEIIPRPKDGEVDSFKLENVDAVVEKMHGGLFKPNCALGE</sequence>
<comment type="caution">
    <text evidence="2">The sequence shown here is derived from an EMBL/GenBank/DDBJ whole genome shotgun (WGS) entry which is preliminary data.</text>
</comment>
<dbReference type="CDD" id="cd03676">
    <property type="entry name" value="NUDIX_Tnr3_like"/>
    <property type="match status" value="1"/>
</dbReference>
<dbReference type="SUPFAM" id="SSF55811">
    <property type="entry name" value="Nudix"/>
    <property type="match status" value="1"/>
</dbReference>
<accession>A0AAV5ANC4</accession>
<evidence type="ECO:0000259" key="1">
    <source>
        <dbReference type="PROSITE" id="PS51462"/>
    </source>
</evidence>
<dbReference type="PANTHER" id="PTHR13622:SF8">
    <property type="entry name" value="THIAMIN PYROPHOSPHOKINASE 1"/>
    <property type="match status" value="1"/>
</dbReference>
<dbReference type="PROSITE" id="PS51462">
    <property type="entry name" value="NUDIX"/>
    <property type="match status" value="1"/>
</dbReference>
<dbReference type="AlphaFoldDB" id="A0AAV5ANC4"/>
<dbReference type="GO" id="GO:0044715">
    <property type="term" value="F:8-oxo-dGDP phosphatase activity"/>
    <property type="evidence" value="ECO:0007669"/>
    <property type="project" value="TreeGrafter"/>
</dbReference>
<evidence type="ECO:0000313" key="3">
    <source>
        <dbReference type="Proteomes" id="UP001050691"/>
    </source>
</evidence>
<evidence type="ECO:0000313" key="2">
    <source>
        <dbReference type="EMBL" id="GJJ14644.1"/>
    </source>
</evidence>